<keyword evidence="2" id="KW-1185">Reference proteome</keyword>
<dbReference type="GO" id="GO:0005829">
    <property type="term" value="C:cytosol"/>
    <property type="evidence" value="ECO:0007669"/>
    <property type="project" value="TreeGrafter"/>
</dbReference>
<accession>B3E9E2</accession>
<dbReference type="NCBIfam" id="NF005492">
    <property type="entry name" value="PRK07106.1"/>
    <property type="match status" value="1"/>
</dbReference>
<dbReference type="Pfam" id="PF01808">
    <property type="entry name" value="AICARFT_IMPCHas"/>
    <property type="match status" value="1"/>
</dbReference>
<dbReference type="AlphaFoldDB" id="B3E9E2"/>
<dbReference type="STRING" id="398767.Glov_0070"/>
<sequence length="388" mass="42379">MNIELKYGCNPHQVPASLELPEQAGFKVLNGTPSYINILDALGAWQLARELKAATGKPGAASFKHTSPAGAAVSGPLSAEYCASQFLTVGELSPVANAYIRARGGDRMCSFGDVAAVSDVVDVSLAKVLKTEVSDLIIAPGFEPEALEILKAKKGGGYLIFQIDPTYEAEGVEYRELFGFGLRQQRNTTKITEALFQNAVTTSKELSPEVLETLIVATIALKYTQSNSVCLALEGQVIGMGAGQQSRVHCTRLACDKAEKWLLQQHPKVLGLAFKDGLKKPEKANIVDQYLLWDQLSEPERAQMLSGLTRAPEPVSSQERLEWVQRFQGICLSSDAYIPFRDNIDRANRSNVQFVAHAGSSLRDEEVTVAAQQYGMTMYHTGLRLFLH</sequence>
<dbReference type="InterPro" id="IPR016193">
    <property type="entry name" value="Cytidine_deaminase-like"/>
</dbReference>
<dbReference type="EMBL" id="CP001089">
    <property type="protein sequence ID" value="ACD93808.1"/>
    <property type="molecule type" value="Genomic_DNA"/>
</dbReference>
<dbReference type="SUPFAM" id="SSF53927">
    <property type="entry name" value="Cytidine deaminase-like"/>
    <property type="match status" value="1"/>
</dbReference>
<dbReference type="HOGENOM" id="CLU_016316_3_0_7"/>
<dbReference type="Gene3D" id="3.40.140.20">
    <property type="match status" value="2"/>
</dbReference>
<dbReference type="GO" id="GO:0004643">
    <property type="term" value="F:phosphoribosylaminoimidazolecarboxamide formyltransferase activity"/>
    <property type="evidence" value="ECO:0007669"/>
    <property type="project" value="UniProtKB-EC"/>
</dbReference>
<proteinExistence type="predicted"/>
<dbReference type="Gene3D" id="1.10.287.440">
    <property type="match status" value="1"/>
</dbReference>
<gene>
    <name evidence="1" type="ordered locus">Glov_0070</name>
</gene>
<evidence type="ECO:0000313" key="2">
    <source>
        <dbReference type="Proteomes" id="UP000002420"/>
    </source>
</evidence>
<dbReference type="GO" id="GO:0006189">
    <property type="term" value="P:'de novo' IMP biosynthetic process"/>
    <property type="evidence" value="ECO:0007669"/>
    <property type="project" value="TreeGrafter"/>
</dbReference>
<dbReference type="EC" id="2.1.2.3" evidence="1"/>
<dbReference type="PANTHER" id="PTHR11692">
    <property type="entry name" value="BIFUNCTIONAL PURINE BIOSYNTHESIS PROTEIN PURH"/>
    <property type="match status" value="1"/>
</dbReference>
<name>B3E9E2_TRIL1</name>
<reference evidence="1 2" key="1">
    <citation type="submission" date="2008-05" db="EMBL/GenBank/DDBJ databases">
        <title>Complete sequence of chromosome of Geobacter lovleyi SZ.</title>
        <authorList>
            <consortium name="US DOE Joint Genome Institute"/>
            <person name="Lucas S."/>
            <person name="Copeland A."/>
            <person name="Lapidus A."/>
            <person name="Glavina del Rio T."/>
            <person name="Dalin E."/>
            <person name="Tice H."/>
            <person name="Bruce D."/>
            <person name="Goodwin L."/>
            <person name="Pitluck S."/>
            <person name="Chertkov O."/>
            <person name="Meincke L."/>
            <person name="Brettin T."/>
            <person name="Detter J.C."/>
            <person name="Han C."/>
            <person name="Tapia R."/>
            <person name="Kuske C.R."/>
            <person name="Schmutz J."/>
            <person name="Larimer F."/>
            <person name="Land M."/>
            <person name="Hauser L."/>
            <person name="Kyrpides N."/>
            <person name="Mikhailova N."/>
            <person name="Sung Y."/>
            <person name="Fletcher K.E."/>
            <person name="Ritalahti K.M."/>
            <person name="Loeffler F.E."/>
            <person name="Richardson P."/>
        </authorList>
    </citation>
    <scope>NUCLEOTIDE SEQUENCE [LARGE SCALE GENOMIC DNA]</scope>
    <source>
        <strain evidence="2">ATCC BAA-1151 / DSM 17278 / SZ</strain>
    </source>
</reference>
<dbReference type="KEGG" id="glo:Glov_0070"/>
<protein>
    <submittedName>
        <fullName evidence="1">Phosphoribosylaminoimidazolecarboxamide formyltransferase</fullName>
        <ecNumber evidence="1">2.1.2.3</ecNumber>
    </submittedName>
</protein>
<dbReference type="InterPro" id="IPR024050">
    <property type="entry name" value="AICAR_Tfase_insert_dom_sf"/>
</dbReference>
<dbReference type="InterPro" id="IPR002695">
    <property type="entry name" value="PurH-like"/>
</dbReference>
<dbReference type="InterPro" id="IPR024051">
    <property type="entry name" value="AICAR_Tfase_dup_dom_sf"/>
</dbReference>
<dbReference type="SMART" id="SM00798">
    <property type="entry name" value="AICARFT_IMPCHas"/>
    <property type="match status" value="1"/>
</dbReference>
<keyword evidence="1" id="KW-0808">Transferase</keyword>
<dbReference type="PANTHER" id="PTHR11692:SF0">
    <property type="entry name" value="BIFUNCTIONAL PURINE BIOSYNTHESIS PROTEIN ATIC"/>
    <property type="match status" value="1"/>
</dbReference>
<dbReference type="Proteomes" id="UP000002420">
    <property type="component" value="Chromosome"/>
</dbReference>
<evidence type="ECO:0000313" key="1">
    <source>
        <dbReference type="EMBL" id="ACD93808.1"/>
    </source>
</evidence>
<dbReference type="FunFam" id="3.40.140.20:FF:000003">
    <property type="entry name" value="Bifunctional purine biosynthesis protein"/>
    <property type="match status" value="1"/>
</dbReference>
<organism evidence="1 2">
    <name type="scientific">Trichlorobacter lovleyi (strain ATCC BAA-1151 / DSM 17278 / SZ)</name>
    <name type="common">Geobacter lovleyi</name>
    <dbReference type="NCBI Taxonomy" id="398767"/>
    <lineage>
        <taxon>Bacteria</taxon>
        <taxon>Pseudomonadati</taxon>
        <taxon>Thermodesulfobacteriota</taxon>
        <taxon>Desulfuromonadia</taxon>
        <taxon>Geobacterales</taxon>
        <taxon>Geobacteraceae</taxon>
        <taxon>Trichlorobacter</taxon>
    </lineage>
</organism>
<dbReference type="GO" id="GO:0003937">
    <property type="term" value="F:IMP cyclohydrolase activity"/>
    <property type="evidence" value="ECO:0007669"/>
    <property type="project" value="InterPro"/>
</dbReference>
<dbReference type="RefSeq" id="WP_012468167.1">
    <property type="nucleotide sequence ID" value="NC_010814.1"/>
</dbReference>
<dbReference type="eggNOG" id="COG0138">
    <property type="taxonomic scope" value="Bacteria"/>
</dbReference>